<evidence type="ECO:0000313" key="1">
    <source>
        <dbReference type="EMBL" id="NEC24681.1"/>
    </source>
</evidence>
<evidence type="ECO:0000313" key="2">
    <source>
        <dbReference type="Proteomes" id="UP000469670"/>
    </source>
</evidence>
<reference evidence="1 2" key="1">
    <citation type="submission" date="2020-01" db="EMBL/GenBank/DDBJ databases">
        <title>Insect and environment-associated Actinomycetes.</title>
        <authorList>
            <person name="Currrie C."/>
            <person name="Chevrette M."/>
            <person name="Carlson C."/>
            <person name="Stubbendieck R."/>
            <person name="Wendt-Pienkowski E."/>
        </authorList>
    </citation>
    <scope>NUCLEOTIDE SEQUENCE [LARGE SCALE GENOMIC DNA]</scope>
    <source>
        <strain evidence="1 2">SID7590</strain>
    </source>
</reference>
<proteinExistence type="predicted"/>
<dbReference type="Proteomes" id="UP000469670">
    <property type="component" value="Unassembled WGS sequence"/>
</dbReference>
<accession>A0A7K3SB39</accession>
<dbReference type="EMBL" id="JAAGMP010001862">
    <property type="protein sequence ID" value="NEC24681.1"/>
    <property type="molecule type" value="Genomic_DNA"/>
</dbReference>
<sequence length="108" mass="11901">MMTDETLAQRDVISSMYYNLGIVKGKVSKSIVNEGISGQLKKDLKPLITGDHNLATVGLGSYTTDYEVLQASPQGFQVRMTVRNTMTISSLVRPAVGYGTARERFVQR</sequence>
<gene>
    <name evidence="1" type="ORF">G3I50_41525</name>
</gene>
<name>A0A7K3SB39_9ACTN</name>
<dbReference type="AlphaFoldDB" id="A0A7K3SB39"/>
<organism evidence="1 2">
    <name type="scientific">Streptomyces parvus</name>
    <dbReference type="NCBI Taxonomy" id="66428"/>
    <lineage>
        <taxon>Bacteria</taxon>
        <taxon>Bacillati</taxon>
        <taxon>Actinomycetota</taxon>
        <taxon>Actinomycetes</taxon>
        <taxon>Kitasatosporales</taxon>
        <taxon>Streptomycetaceae</taxon>
        <taxon>Streptomyces</taxon>
    </lineage>
</organism>
<dbReference type="RefSeq" id="WP_164209531.1">
    <property type="nucleotide sequence ID" value="NZ_JAAGMP010001862.1"/>
</dbReference>
<protein>
    <submittedName>
        <fullName evidence="1">Uncharacterized protein</fullName>
    </submittedName>
</protein>
<comment type="caution">
    <text evidence="1">The sequence shown here is derived from an EMBL/GenBank/DDBJ whole genome shotgun (WGS) entry which is preliminary data.</text>
</comment>